<dbReference type="EMBL" id="KQ995351">
    <property type="protein sequence ID" value="KZV46940.1"/>
    <property type="molecule type" value="Genomic_DNA"/>
</dbReference>
<keyword evidence="3" id="KW-1185">Reference proteome</keyword>
<dbReference type="Proteomes" id="UP000250235">
    <property type="component" value="Unassembled WGS sequence"/>
</dbReference>
<evidence type="ECO:0000313" key="3">
    <source>
        <dbReference type="Proteomes" id="UP000250235"/>
    </source>
</evidence>
<gene>
    <name evidence="2" type="ORF">F511_06182</name>
</gene>
<evidence type="ECO:0000256" key="1">
    <source>
        <dbReference type="SAM" id="MobiDB-lite"/>
    </source>
</evidence>
<feature type="region of interest" description="Disordered" evidence="1">
    <location>
        <begin position="1"/>
        <end position="29"/>
    </location>
</feature>
<evidence type="ECO:0000313" key="2">
    <source>
        <dbReference type="EMBL" id="KZV46940.1"/>
    </source>
</evidence>
<dbReference type="AlphaFoldDB" id="A0A2Z7CIT3"/>
<proteinExistence type="predicted"/>
<sequence length="91" mass="10413">MTDPSKHSRPFIASNLVLEERPPQERPPASDWVATHRLMENSVTSVFNHISHRNMKNVRKIPTTMPEASKNVGDLKYVQFRVGIEVDNDCI</sequence>
<protein>
    <submittedName>
        <fullName evidence="2">Uncharacterized protein</fullName>
    </submittedName>
</protein>
<reference evidence="2 3" key="1">
    <citation type="journal article" date="2015" name="Proc. Natl. Acad. Sci. U.S.A.">
        <title>The resurrection genome of Boea hygrometrica: A blueprint for survival of dehydration.</title>
        <authorList>
            <person name="Xiao L."/>
            <person name="Yang G."/>
            <person name="Zhang L."/>
            <person name="Yang X."/>
            <person name="Zhao S."/>
            <person name="Ji Z."/>
            <person name="Zhou Q."/>
            <person name="Hu M."/>
            <person name="Wang Y."/>
            <person name="Chen M."/>
            <person name="Xu Y."/>
            <person name="Jin H."/>
            <person name="Xiao X."/>
            <person name="Hu G."/>
            <person name="Bao F."/>
            <person name="Hu Y."/>
            <person name="Wan P."/>
            <person name="Li L."/>
            <person name="Deng X."/>
            <person name="Kuang T."/>
            <person name="Xiang C."/>
            <person name="Zhu J.K."/>
            <person name="Oliver M.J."/>
            <person name="He Y."/>
        </authorList>
    </citation>
    <scope>NUCLEOTIDE SEQUENCE [LARGE SCALE GENOMIC DNA]</scope>
    <source>
        <strain evidence="3">cv. XS01</strain>
    </source>
</reference>
<organism evidence="2 3">
    <name type="scientific">Dorcoceras hygrometricum</name>
    <dbReference type="NCBI Taxonomy" id="472368"/>
    <lineage>
        <taxon>Eukaryota</taxon>
        <taxon>Viridiplantae</taxon>
        <taxon>Streptophyta</taxon>
        <taxon>Embryophyta</taxon>
        <taxon>Tracheophyta</taxon>
        <taxon>Spermatophyta</taxon>
        <taxon>Magnoliopsida</taxon>
        <taxon>eudicotyledons</taxon>
        <taxon>Gunneridae</taxon>
        <taxon>Pentapetalae</taxon>
        <taxon>asterids</taxon>
        <taxon>lamiids</taxon>
        <taxon>Lamiales</taxon>
        <taxon>Gesneriaceae</taxon>
        <taxon>Didymocarpoideae</taxon>
        <taxon>Trichosporeae</taxon>
        <taxon>Loxocarpinae</taxon>
        <taxon>Dorcoceras</taxon>
    </lineage>
</organism>
<accession>A0A2Z7CIT3</accession>
<name>A0A2Z7CIT3_9LAMI</name>